<feature type="binding site" evidence="11">
    <location>
        <position position="154"/>
    </location>
    <ligand>
        <name>5-methyltetrahydropteroyltri-L-glutamate</name>
        <dbReference type="ChEBI" id="CHEBI:58207"/>
    </ligand>
</feature>
<dbReference type="AlphaFoldDB" id="A0A7W7YGT9"/>
<dbReference type="PANTHER" id="PTHR30519">
    <property type="entry name" value="5-METHYLTETRAHYDROPTEROYLTRIGLUTAMATE--HOMOCYSTEINE METHYLTRANSFERASE"/>
    <property type="match status" value="1"/>
</dbReference>
<comment type="cofactor">
    <cofactor evidence="10">
        <name>Zn(2+)</name>
        <dbReference type="ChEBI" id="CHEBI:29105"/>
    </cofactor>
    <text evidence="10">Binds 1 zinc ion per subunit.</text>
</comment>
<feature type="domain" description="Cobalamin-independent methionine synthase MetE N-terminal" evidence="15">
    <location>
        <begin position="27"/>
        <end position="352"/>
    </location>
</feature>
<proteinExistence type="inferred from homology"/>
<dbReference type="PIRSF" id="PIRSF000382">
    <property type="entry name" value="MeTrfase_B12_ind"/>
    <property type="match status" value="1"/>
</dbReference>
<comment type="caution">
    <text evidence="10">Lacks conserved residue(s) required for the propagation of feature annotation.</text>
</comment>
<feature type="binding site" evidence="11">
    <location>
        <position position="42"/>
    </location>
    <ligand>
        <name>5-methyltetrahydropteroyltri-L-glutamate</name>
        <dbReference type="ChEBI" id="CHEBI:58207"/>
    </ligand>
</feature>
<dbReference type="GO" id="GO:0032259">
    <property type="term" value="P:methylation"/>
    <property type="evidence" value="ECO:0007669"/>
    <property type="project" value="UniProtKB-KW"/>
</dbReference>
<feature type="binding site" evidence="10">
    <location>
        <position position="768"/>
    </location>
    <ligand>
        <name>Zn(2+)</name>
        <dbReference type="ChEBI" id="CHEBI:29105"/>
        <note>catalytic</note>
    </ligand>
</feature>
<feature type="binding site" evidence="12">
    <location>
        <position position="683"/>
    </location>
    <ligand>
        <name>Zn(2+)</name>
        <dbReference type="ChEBI" id="CHEBI:29105"/>
        <label>1</label>
        <note>catalytic</note>
    </ligand>
</feature>
<dbReference type="GO" id="GO:0008270">
    <property type="term" value="F:zinc ion binding"/>
    <property type="evidence" value="ECO:0007669"/>
    <property type="project" value="InterPro"/>
</dbReference>
<dbReference type="Pfam" id="PF08267">
    <property type="entry name" value="Meth_synt_1"/>
    <property type="match status" value="1"/>
</dbReference>
<evidence type="ECO:0000256" key="11">
    <source>
        <dbReference type="PIRSR" id="PIRSR000382-1"/>
    </source>
</evidence>
<dbReference type="SUPFAM" id="SSF51726">
    <property type="entry name" value="UROD/MetE-like"/>
    <property type="match status" value="2"/>
</dbReference>
<evidence type="ECO:0000256" key="6">
    <source>
        <dbReference type="ARBA" id="ARBA00022679"/>
    </source>
</evidence>
<feature type="binding site" evidence="10">
    <location>
        <position position="685"/>
    </location>
    <ligand>
        <name>Zn(2+)</name>
        <dbReference type="ChEBI" id="CHEBI:29105"/>
        <note>catalytic</note>
    </ligand>
</feature>
<feature type="binding site" evidence="10 11">
    <location>
        <position position="526"/>
    </location>
    <ligand>
        <name>L-methionine</name>
        <dbReference type="ChEBI" id="CHEBI:57844"/>
    </ligand>
</feature>
<feature type="binding site" evidence="10">
    <location>
        <position position="149"/>
    </location>
    <ligand>
        <name>5-methyltetrahydropteroyltri-L-glutamate</name>
        <dbReference type="ChEBI" id="CHEBI:58207"/>
    </ligand>
</feature>
<feature type="binding site" evidence="10 11">
    <location>
        <position position="603"/>
    </location>
    <ligand>
        <name>5-methyltetrahydropteroyltri-L-glutamate</name>
        <dbReference type="ChEBI" id="CHEBI:58207"/>
    </ligand>
</feature>
<feature type="binding site" evidence="10">
    <location>
        <position position="707"/>
    </location>
    <ligand>
        <name>Zn(2+)</name>
        <dbReference type="ChEBI" id="CHEBI:29105"/>
        <note>catalytic</note>
    </ligand>
</feature>
<evidence type="ECO:0000256" key="5">
    <source>
        <dbReference type="ARBA" id="ARBA00022605"/>
    </source>
</evidence>
<feature type="binding site" evidence="12">
    <location>
        <position position="768"/>
    </location>
    <ligand>
        <name>Zn(2+)</name>
        <dbReference type="ChEBI" id="CHEBI:29105"/>
        <label>1</label>
        <note>catalytic</note>
    </ligand>
</feature>
<dbReference type="Pfam" id="PF01717">
    <property type="entry name" value="Meth_synt_2"/>
    <property type="match status" value="1"/>
</dbReference>
<evidence type="ECO:0000313" key="17">
    <source>
        <dbReference type="Proteomes" id="UP000534294"/>
    </source>
</evidence>
<feature type="binding site" evidence="10">
    <location>
        <begin position="39"/>
        <end position="42"/>
    </location>
    <ligand>
        <name>5-methyltetrahydropteroyltri-L-glutamate</name>
        <dbReference type="ChEBI" id="CHEBI:58207"/>
    </ligand>
</feature>
<reference evidence="16 17" key="1">
    <citation type="submission" date="2020-08" db="EMBL/GenBank/DDBJ databases">
        <title>Genomic Encyclopedia of Type Strains, Phase IV (KMG-IV): sequencing the most valuable type-strain genomes for metagenomic binning, comparative biology and taxonomic classification.</title>
        <authorList>
            <person name="Goeker M."/>
        </authorList>
    </citation>
    <scope>NUCLEOTIDE SEQUENCE [LARGE SCALE GENOMIC DNA]</scope>
    <source>
        <strain evidence="16 17">DSM 12251</strain>
    </source>
</reference>
<keyword evidence="10" id="KW-0677">Repeat</keyword>
<dbReference type="GO" id="GO:0003871">
    <property type="term" value="F:5-methyltetrahydropteroyltriglutamate-homocysteine S-methyltransferase activity"/>
    <property type="evidence" value="ECO:0007669"/>
    <property type="project" value="UniProtKB-UniRule"/>
</dbReference>
<keyword evidence="7 10" id="KW-0479">Metal-binding</keyword>
<organism evidence="16 17">
    <name type="scientific">Prosthecobacter dejongeii</name>
    <dbReference type="NCBI Taxonomy" id="48465"/>
    <lineage>
        <taxon>Bacteria</taxon>
        <taxon>Pseudomonadati</taxon>
        <taxon>Verrucomicrobiota</taxon>
        <taxon>Verrucomicrobiia</taxon>
        <taxon>Verrucomicrobiales</taxon>
        <taxon>Verrucomicrobiaceae</taxon>
        <taxon>Prosthecobacter</taxon>
    </lineage>
</organism>
<dbReference type="CDD" id="cd03312">
    <property type="entry name" value="CIMS_N_terminal_like"/>
    <property type="match status" value="1"/>
</dbReference>
<evidence type="ECO:0000256" key="9">
    <source>
        <dbReference type="ARBA" id="ARBA00023167"/>
    </source>
</evidence>
<accession>A0A7W7YGT9</accession>
<feature type="binding site" evidence="10 11">
    <location>
        <position position="641"/>
    </location>
    <ligand>
        <name>L-methionine</name>
        <dbReference type="ChEBI" id="CHEBI:57844"/>
    </ligand>
</feature>
<evidence type="ECO:0000259" key="14">
    <source>
        <dbReference type="Pfam" id="PF01717"/>
    </source>
</evidence>
<dbReference type="Gene3D" id="3.20.20.210">
    <property type="match status" value="2"/>
</dbReference>
<feature type="active site" description="Proton donor" evidence="10 13">
    <location>
        <position position="736"/>
    </location>
</feature>
<feature type="binding site" evidence="10">
    <location>
        <position position="647"/>
    </location>
    <ligand>
        <name>5-methyltetrahydropteroyltri-L-glutamate</name>
        <dbReference type="ChEBI" id="CHEBI:58207"/>
    </ligand>
</feature>
<feature type="binding site" evidence="10 11">
    <location>
        <begin position="473"/>
        <end position="475"/>
    </location>
    <ligand>
        <name>L-homocysteine</name>
        <dbReference type="ChEBI" id="CHEBI:58199"/>
    </ligand>
</feature>
<dbReference type="NCBIfam" id="NF003556">
    <property type="entry name" value="PRK05222.1"/>
    <property type="match status" value="1"/>
</dbReference>
<evidence type="ECO:0000256" key="3">
    <source>
        <dbReference type="ARBA" id="ARBA00009553"/>
    </source>
</evidence>
<keyword evidence="17" id="KW-1185">Reference proteome</keyword>
<feature type="domain" description="Cobalamin-independent methionine synthase MetE C-terminal/archaeal" evidence="14">
    <location>
        <begin position="468"/>
        <end position="790"/>
    </location>
</feature>
<dbReference type="EC" id="2.1.1.14" evidence="10"/>
<comment type="function">
    <text evidence="1 10">Catalyzes the transfer of a methyl group from 5-methyltetrahydrofolate to homocysteine resulting in methionine formation.</text>
</comment>
<feature type="binding site" evidence="12">
    <location>
        <position position="707"/>
    </location>
    <ligand>
        <name>Zn(2+)</name>
        <dbReference type="ChEBI" id="CHEBI:29105"/>
        <label>1</label>
        <note>catalytic</note>
    </ligand>
</feature>
<keyword evidence="5 10" id="KW-0028">Amino-acid biosynthesis</keyword>
<comment type="cofactor">
    <cofactor evidence="12">
        <name>Zn(2+)</name>
        <dbReference type="ChEBI" id="CHEBI:29105"/>
    </cofactor>
    <text evidence="12">Binds 2 Zn(2+) ions per subunit.</text>
</comment>
<name>A0A7W7YGT9_9BACT</name>
<evidence type="ECO:0000256" key="4">
    <source>
        <dbReference type="ARBA" id="ARBA00022603"/>
    </source>
</evidence>
<feature type="binding site" evidence="10 11">
    <location>
        <position position="641"/>
    </location>
    <ligand>
        <name>L-homocysteine</name>
        <dbReference type="ChEBI" id="CHEBI:58199"/>
    </ligand>
</feature>
<dbReference type="FunFam" id="3.20.20.210:FF:000003">
    <property type="entry name" value="5-methyltetrahydropteroyltriglutamate--homocysteine methyltransferase"/>
    <property type="match status" value="1"/>
</dbReference>
<evidence type="ECO:0000256" key="12">
    <source>
        <dbReference type="PIRSR" id="PIRSR000382-2"/>
    </source>
</evidence>
<feature type="binding site" evidence="12">
    <location>
        <position position="685"/>
    </location>
    <ligand>
        <name>Zn(2+)</name>
        <dbReference type="ChEBI" id="CHEBI:29105"/>
        <label>1</label>
        <note>catalytic</note>
    </ligand>
</feature>
<evidence type="ECO:0000256" key="8">
    <source>
        <dbReference type="ARBA" id="ARBA00022833"/>
    </source>
</evidence>
<dbReference type="GO" id="GO:0071265">
    <property type="term" value="P:L-methionine biosynthetic process"/>
    <property type="evidence" value="ECO:0007669"/>
    <property type="project" value="UniProtKB-ARBA"/>
</dbReference>
<evidence type="ECO:0000259" key="15">
    <source>
        <dbReference type="Pfam" id="PF08267"/>
    </source>
</evidence>
<sequence>MMIHKTLWIVYIETGDSCLVAMSDIYTHNLGYPRIGQQRELKKATEAYWHGRLTREDLEATGRRLRQQNWATQQAAGMDLIPCNDFTFYDQTLDFSCLIGNVPPRFGWKGEEMDLDTLFLMARGSRGEAHDACDHGCSHQPVFACEMTKWFDTNYHYIVPEFRANTQFKLVGDKVFREFEEAKALGYRSKPVLPGPVTYLSLGKVQDSTNPDFDRFSLLDGLLDVYEQILQRLQRLGAEWVQIDEPIFGLDLSEAQRDAVLVAWQRLAQAAPGLKILVTSYFSELRENLPLFLSLPAQAVHFDAVRGVGELDALLAGFPSDKILSLGVVDGRNIWKNDFSASLKILAEAQAVVGSERLWVAPSCSLQHSPITLVNEPSLDTELRGWMSFADEKLEEVATLSGLLRGTADQSLLWGNQQSLQARRESSRIHRVEVKTRLAGVHASDYDRVSPFAQRQPLQRKKLKLPEFPTTTIGSFPQTAEVRAMRARWKKGELSTEAYEVFLQHEIQHCVSFQDEIGIDMPVHGEFERNDMVEYFGEQLDGFVFTQNGWVQSYGSRYVKPPIIFGDVSRPVPMTVRWSQYAQSLTPRPMKGMLTGPVTILQWSFVRDDQPRSETTRQIALAIRDEVLDLETAGIAAIQIDEPAIREGLPLRHSDWATYLDWAVNAFRLCASGVRDDTQIHTHMCYSEFNDIIESIAAMDADVITIETSRSNMELLEAFVDFKYPNEIGPGVYDIHSPRVPGVEEMVALMHKAEAVIPRAQLWINPDCGLKTRGWVEVKSSLLHMVEAARQLRADKPVKA</sequence>
<feature type="binding site" evidence="10">
    <location>
        <position position="683"/>
    </location>
    <ligand>
        <name>Zn(2+)</name>
        <dbReference type="ChEBI" id="CHEBI:29105"/>
        <note>catalytic</note>
    </ligand>
</feature>
<evidence type="ECO:0000256" key="10">
    <source>
        <dbReference type="HAMAP-Rule" id="MF_00172"/>
    </source>
</evidence>
<feature type="binding site" evidence="10">
    <location>
        <position position="526"/>
    </location>
    <ligand>
        <name>L-homocysteine</name>
        <dbReference type="ChEBI" id="CHEBI:58199"/>
    </ligand>
</feature>
<dbReference type="HAMAP" id="MF_00172">
    <property type="entry name" value="Meth_synth"/>
    <property type="match status" value="1"/>
</dbReference>
<evidence type="ECO:0000256" key="7">
    <source>
        <dbReference type="ARBA" id="ARBA00022723"/>
    </source>
</evidence>
<dbReference type="CDD" id="cd03311">
    <property type="entry name" value="CIMS_C_terminal_like"/>
    <property type="match status" value="1"/>
</dbReference>
<dbReference type="InterPro" id="IPR038071">
    <property type="entry name" value="UROD/MetE-like_sf"/>
</dbReference>
<dbReference type="NCBIfam" id="TIGR01371">
    <property type="entry name" value="met_syn_B12ind"/>
    <property type="match status" value="1"/>
</dbReference>
<dbReference type="UniPathway" id="UPA00051">
    <property type="reaction ID" value="UER00082"/>
</dbReference>
<keyword evidence="9 10" id="KW-0486">Methionine biosynthesis</keyword>
<dbReference type="InterPro" id="IPR002629">
    <property type="entry name" value="Met_Synth_C/arc"/>
</dbReference>
<evidence type="ECO:0000256" key="2">
    <source>
        <dbReference type="ARBA" id="ARBA00004681"/>
    </source>
</evidence>
<dbReference type="InterPro" id="IPR013215">
    <property type="entry name" value="Cbl-indep_Met_Synth_N"/>
</dbReference>
<dbReference type="FunFam" id="3.20.20.210:FF:000002">
    <property type="entry name" value="5-methyltetrahydropteroyltriglutamate--homocysteine methyltransferase"/>
    <property type="match status" value="1"/>
</dbReference>
<comment type="similarity">
    <text evidence="3 10">Belongs to the vitamin-B12 independent methionine synthase family.</text>
</comment>
<comment type="caution">
    <text evidence="16">The sequence shown here is derived from an EMBL/GenBank/DDBJ whole genome shotgun (WGS) entry which is preliminary data.</text>
</comment>
<keyword evidence="6 10" id="KW-0808">Transferase</keyword>
<evidence type="ECO:0000256" key="13">
    <source>
        <dbReference type="PIRSR" id="PIRSR000382-3"/>
    </source>
</evidence>
<keyword evidence="4 10" id="KW-0489">Methyltransferase</keyword>
<comment type="catalytic activity">
    <reaction evidence="10">
        <text>5-methyltetrahydropteroyltri-L-glutamate + L-homocysteine = tetrahydropteroyltri-L-glutamate + L-methionine</text>
        <dbReference type="Rhea" id="RHEA:21196"/>
        <dbReference type="ChEBI" id="CHEBI:57844"/>
        <dbReference type="ChEBI" id="CHEBI:58140"/>
        <dbReference type="ChEBI" id="CHEBI:58199"/>
        <dbReference type="ChEBI" id="CHEBI:58207"/>
        <dbReference type="EC" id="2.1.1.14"/>
    </reaction>
</comment>
<comment type="pathway">
    <text evidence="2 10">Amino-acid biosynthesis; L-methionine biosynthesis via de novo pathway; L-methionine from L-homocysteine (MetE route): step 1/1.</text>
</comment>
<dbReference type="EMBL" id="JACHIF010000001">
    <property type="protein sequence ID" value="MBB5035859.1"/>
    <property type="molecule type" value="Genomic_DNA"/>
</dbReference>
<dbReference type="Proteomes" id="UP000534294">
    <property type="component" value="Unassembled WGS sequence"/>
</dbReference>
<keyword evidence="8 10" id="KW-0862">Zinc</keyword>
<evidence type="ECO:0000313" key="16">
    <source>
        <dbReference type="EMBL" id="MBB5035859.1"/>
    </source>
</evidence>
<gene>
    <name evidence="10" type="primary">metE</name>
    <name evidence="16" type="ORF">HNQ64_000093</name>
</gene>
<feature type="binding site" evidence="10 11">
    <location>
        <begin position="473"/>
        <end position="475"/>
    </location>
    <ligand>
        <name>L-methionine</name>
        <dbReference type="ChEBI" id="CHEBI:57844"/>
    </ligand>
</feature>
<protein>
    <recommendedName>
        <fullName evidence="10">5-methyltetrahydropteroyltriglutamate--homocysteine methyltransferase</fullName>
        <ecNumber evidence="10">2.1.1.14</ecNumber>
    </recommendedName>
    <alternativeName>
        <fullName evidence="10">Cobalamin-independent methionine synthase</fullName>
    </alternativeName>
    <alternativeName>
        <fullName evidence="10">Methionine synthase, vitamin-B12 independent isozyme</fullName>
    </alternativeName>
</protein>
<evidence type="ECO:0000256" key="1">
    <source>
        <dbReference type="ARBA" id="ARBA00002777"/>
    </source>
</evidence>
<dbReference type="InterPro" id="IPR006276">
    <property type="entry name" value="Cobalamin-indep_Met_synthase"/>
</dbReference>